<evidence type="ECO:0000313" key="4">
    <source>
        <dbReference type="EMBL" id="PTU78115.1"/>
    </source>
</evidence>
<keyword evidence="1" id="KW-0812">Transmembrane</keyword>
<dbReference type="GO" id="GO:0005840">
    <property type="term" value="C:ribosome"/>
    <property type="evidence" value="ECO:0007669"/>
    <property type="project" value="UniProtKB-KW"/>
</dbReference>
<dbReference type="EMBL" id="JAOCJE010000001">
    <property type="protein sequence ID" value="MDH1337988.1"/>
    <property type="molecule type" value="Genomic_DNA"/>
</dbReference>
<feature type="transmembrane region" description="Helical" evidence="1">
    <location>
        <begin position="6"/>
        <end position="21"/>
    </location>
</feature>
<dbReference type="Proteomes" id="UP000244052">
    <property type="component" value="Unassembled WGS sequence"/>
</dbReference>
<reference evidence="4 7" key="1">
    <citation type="submission" date="2018-04" db="EMBL/GenBank/DDBJ databases">
        <title>Pseudomonas sp. nov., isolated from mangrove soil.</title>
        <authorList>
            <person name="Chen C."/>
        </authorList>
    </citation>
    <scope>NUCLEOTIDE SEQUENCE [LARGE SCALE GENOMIC DNA]</scope>
    <source>
        <strain evidence="4 7">JCM 14246</strain>
    </source>
</reference>
<dbReference type="AlphaFoldDB" id="A0A061CRD9"/>
<evidence type="ECO:0000313" key="5">
    <source>
        <dbReference type="EMBL" id="SUD49939.1"/>
    </source>
</evidence>
<keyword evidence="5" id="KW-0687">Ribonucleoprotein</keyword>
<reference evidence="8 9" key="2">
    <citation type="submission" date="2018-06" db="EMBL/GenBank/DDBJ databases">
        <authorList>
            <consortium name="Pathogen Informatics"/>
            <person name="Doyle S."/>
        </authorList>
    </citation>
    <scope>NUCLEOTIDE SEQUENCE [LARGE SCALE GENOMIC DNA]</scope>
    <source>
        <strain evidence="5 9">NCTC10692</strain>
        <strain evidence="6 8">NCTC10860</strain>
    </source>
</reference>
<keyword evidence="7" id="KW-1185">Reference proteome</keyword>
<protein>
    <submittedName>
        <fullName evidence="5">30S ribosomal protein S3</fullName>
    </submittedName>
</protein>
<evidence type="ECO:0000313" key="8">
    <source>
        <dbReference type="Proteomes" id="UP000254084"/>
    </source>
</evidence>
<sequence length="80" mass="9521">MDYFIIVVTTAAGLYFHWWLFRRIRQWSDRDLALSFAEGDERKRQYMLEQLARARGEGVKRRDLPAWLEQVAGQYPGSRA</sequence>
<accession>A0A061CRD9</accession>
<keyword evidence="1" id="KW-0472">Membrane</keyword>
<evidence type="ECO:0000313" key="6">
    <source>
        <dbReference type="EMBL" id="SUD59244.1"/>
    </source>
</evidence>
<accession>A0A379JMR3</accession>
<proteinExistence type="predicted"/>
<dbReference type="EMBL" id="QASO01000098">
    <property type="protein sequence ID" value="PTU78115.1"/>
    <property type="molecule type" value="Genomic_DNA"/>
</dbReference>
<keyword evidence="5" id="KW-0689">Ribosomal protein</keyword>
<dbReference type="EMBL" id="JAOEET010000020">
    <property type="protein sequence ID" value="MDH0567556.1"/>
    <property type="molecule type" value="Genomic_DNA"/>
</dbReference>
<evidence type="ECO:0000313" key="3">
    <source>
        <dbReference type="EMBL" id="MDH1337988.1"/>
    </source>
</evidence>
<dbReference type="RefSeq" id="WP_003462367.1">
    <property type="nucleotide sequence ID" value="NZ_CAJQNA010000072.1"/>
</dbReference>
<evidence type="ECO:0000313" key="2">
    <source>
        <dbReference type="EMBL" id="MDH0567556.1"/>
    </source>
</evidence>
<evidence type="ECO:0000313" key="7">
    <source>
        <dbReference type="Proteomes" id="UP000244052"/>
    </source>
</evidence>
<reference evidence="2" key="3">
    <citation type="submission" date="2022-09" db="EMBL/GenBank/DDBJ databases">
        <title>Intensive care unit water sources are persistently colonized with multi-drug resistant bacteria and are the site of extensive horizontal gene transfer of antibiotic resistance genes.</title>
        <authorList>
            <person name="Diorio-Toth L."/>
        </authorList>
    </citation>
    <scope>NUCLEOTIDE SEQUENCE</scope>
    <source>
        <strain evidence="3">GD03704</strain>
        <strain evidence="2">GD04000</strain>
    </source>
</reference>
<accession>A0A2T5PK52</accession>
<keyword evidence="1" id="KW-1133">Transmembrane helix</keyword>
<evidence type="ECO:0000256" key="1">
    <source>
        <dbReference type="SAM" id="Phobius"/>
    </source>
</evidence>
<dbReference type="EMBL" id="UGUV01000002">
    <property type="protein sequence ID" value="SUD49939.1"/>
    <property type="molecule type" value="Genomic_DNA"/>
</dbReference>
<dbReference type="Proteomes" id="UP001161697">
    <property type="component" value="Unassembled WGS sequence"/>
</dbReference>
<name>A0A061CRD9_ECTOL</name>
<dbReference type="EMBL" id="UGUW01000004">
    <property type="protein sequence ID" value="SUD59244.1"/>
    <property type="molecule type" value="Genomic_DNA"/>
</dbReference>
<dbReference type="Proteomes" id="UP000255303">
    <property type="component" value="Unassembled WGS sequence"/>
</dbReference>
<dbReference type="Proteomes" id="UP001159292">
    <property type="component" value="Unassembled WGS sequence"/>
</dbReference>
<organism evidence="5 9">
    <name type="scientific">Ectopseudomonas oleovorans</name>
    <name type="common">Pseudomonas oleovorans</name>
    <dbReference type="NCBI Taxonomy" id="301"/>
    <lineage>
        <taxon>Bacteria</taxon>
        <taxon>Pseudomonadati</taxon>
        <taxon>Pseudomonadota</taxon>
        <taxon>Gammaproteobacteria</taxon>
        <taxon>Pseudomonadales</taxon>
        <taxon>Pseudomonadaceae</taxon>
        <taxon>Ectopseudomonas</taxon>
    </lineage>
</organism>
<gene>
    <name evidence="4" type="ORF">DBO86_16255</name>
    <name evidence="3" type="ORF">N5J11_01615</name>
    <name evidence="2" type="ORF">N7671_09930</name>
    <name evidence="5" type="ORF">NCTC10692_00324</name>
    <name evidence="6" type="ORF">NCTC10860_01514</name>
</gene>
<evidence type="ECO:0000313" key="9">
    <source>
        <dbReference type="Proteomes" id="UP000255303"/>
    </source>
</evidence>
<dbReference type="Proteomes" id="UP000254084">
    <property type="component" value="Unassembled WGS sequence"/>
</dbReference>